<dbReference type="Proteomes" id="UP000277671">
    <property type="component" value="Unassembled WGS sequence"/>
</dbReference>
<keyword evidence="2" id="KW-1185">Reference proteome</keyword>
<organism evidence="1 2">
    <name type="scientific">Micromonospora pisi</name>
    <dbReference type="NCBI Taxonomy" id="589240"/>
    <lineage>
        <taxon>Bacteria</taxon>
        <taxon>Bacillati</taxon>
        <taxon>Actinomycetota</taxon>
        <taxon>Actinomycetes</taxon>
        <taxon>Micromonosporales</taxon>
        <taxon>Micromonosporaceae</taxon>
        <taxon>Micromonospora</taxon>
    </lineage>
</organism>
<evidence type="ECO:0000313" key="1">
    <source>
        <dbReference type="EMBL" id="RKR91556.1"/>
    </source>
</evidence>
<gene>
    <name evidence="1" type="ORF">BDK92_5956</name>
</gene>
<sequence>MKAARRWLGQCGVVEVAEGRWSWLSAGGFPATGTANDVAHEWVALA</sequence>
<accession>A0A495JRE8</accession>
<reference evidence="1 2" key="1">
    <citation type="submission" date="2018-10" db="EMBL/GenBank/DDBJ databases">
        <title>Sequencing the genomes of 1000 actinobacteria strains.</title>
        <authorList>
            <person name="Klenk H.-P."/>
        </authorList>
    </citation>
    <scope>NUCLEOTIDE SEQUENCE [LARGE SCALE GENOMIC DNA]</scope>
    <source>
        <strain evidence="1 2">DSM 45175</strain>
    </source>
</reference>
<protein>
    <submittedName>
        <fullName evidence="1">Uncharacterized protein</fullName>
    </submittedName>
</protein>
<name>A0A495JRE8_9ACTN</name>
<dbReference type="EMBL" id="RBKT01000001">
    <property type="protein sequence ID" value="RKR91556.1"/>
    <property type="molecule type" value="Genomic_DNA"/>
</dbReference>
<comment type="caution">
    <text evidence="1">The sequence shown here is derived from an EMBL/GenBank/DDBJ whole genome shotgun (WGS) entry which is preliminary data.</text>
</comment>
<evidence type="ECO:0000313" key="2">
    <source>
        <dbReference type="Proteomes" id="UP000277671"/>
    </source>
</evidence>
<proteinExistence type="predicted"/>
<dbReference type="AlphaFoldDB" id="A0A495JRE8"/>